<evidence type="ECO:0000256" key="3">
    <source>
        <dbReference type="ARBA" id="ARBA00024363"/>
    </source>
</evidence>
<keyword evidence="4" id="KW-0812">Transmembrane</keyword>
<organism evidence="6 7">
    <name type="scientific">Agaricus bisporus var. burnettii</name>
    <dbReference type="NCBI Taxonomy" id="192524"/>
    <lineage>
        <taxon>Eukaryota</taxon>
        <taxon>Fungi</taxon>
        <taxon>Dikarya</taxon>
        <taxon>Basidiomycota</taxon>
        <taxon>Agaricomycotina</taxon>
        <taxon>Agaricomycetes</taxon>
        <taxon>Agaricomycetidae</taxon>
        <taxon>Agaricales</taxon>
        <taxon>Agaricineae</taxon>
        <taxon>Agaricaceae</taxon>
        <taxon>Agaricus</taxon>
    </lineage>
</organism>
<feature type="transmembrane region" description="Helical" evidence="4">
    <location>
        <begin position="182"/>
        <end position="205"/>
    </location>
</feature>
<keyword evidence="4" id="KW-1133">Transmembrane helix</keyword>
<dbReference type="AlphaFoldDB" id="A0A8H7EZN9"/>
<dbReference type="EMBL" id="JABXXO010000010">
    <property type="protein sequence ID" value="KAF7768350.1"/>
    <property type="molecule type" value="Genomic_DNA"/>
</dbReference>
<comment type="similarity">
    <text evidence="3">Belongs to the ABC transporter superfamily. ABCB family. Heavy Metal importer (TC 3.A.1.210) subfamily.</text>
</comment>
<evidence type="ECO:0000259" key="5">
    <source>
        <dbReference type="PROSITE" id="PS50893"/>
    </source>
</evidence>
<dbReference type="PANTHER" id="PTHR24221:SF654">
    <property type="entry name" value="ATP-BINDING CASSETTE SUB-FAMILY B MEMBER 6"/>
    <property type="match status" value="1"/>
</dbReference>
<evidence type="ECO:0000256" key="1">
    <source>
        <dbReference type="ARBA" id="ARBA00022741"/>
    </source>
</evidence>
<evidence type="ECO:0000313" key="7">
    <source>
        <dbReference type="Proteomes" id="UP000629468"/>
    </source>
</evidence>
<keyword evidence="2" id="KW-0067">ATP-binding</keyword>
<reference evidence="6 7" key="1">
    <citation type="journal article" name="Sci. Rep.">
        <title>Telomere-to-telomere assembled and centromere annotated genomes of the two main subspecies of the button mushroom Agaricus bisporus reveal especially polymorphic chromosome ends.</title>
        <authorList>
            <person name="Sonnenberg A.S.M."/>
            <person name="Sedaghat-Telgerd N."/>
            <person name="Lavrijssen B."/>
            <person name="Ohm R.A."/>
            <person name="Hendrickx P.M."/>
            <person name="Scholtmeijer K."/>
            <person name="Baars J.J.P."/>
            <person name="van Peer A."/>
        </authorList>
    </citation>
    <scope>NUCLEOTIDE SEQUENCE [LARGE SCALE GENOMIC DNA]</scope>
    <source>
        <strain evidence="6 7">H119_p4</strain>
    </source>
</reference>
<comment type="caution">
    <text evidence="6">The sequence shown here is derived from an EMBL/GenBank/DDBJ whole genome shotgun (WGS) entry which is preliminary data.</text>
</comment>
<protein>
    <recommendedName>
        <fullName evidence="5">ABC transporter domain-containing protein</fullName>
    </recommendedName>
</protein>
<evidence type="ECO:0000256" key="4">
    <source>
        <dbReference type="SAM" id="Phobius"/>
    </source>
</evidence>
<dbReference type="GO" id="GO:0042626">
    <property type="term" value="F:ATPase-coupled transmembrane transporter activity"/>
    <property type="evidence" value="ECO:0007669"/>
    <property type="project" value="TreeGrafter"/>
</dbReference>
<evidence type="ECO:0000256" key="2">
    <source>
        <dbReference type="ARBA" id="ARBA00022840"/>
    </source>
</evidence>
<dbReference type="GO" id="GO:0016887">
    <property type="term" value="F:ATP hydrolysis activity"/>
    <property type="evidence" value="ECO:0007669"/>
    <property type="project" value="InterPro"/>
</dbReference>
<dbReference type="Proteomes" id="UP000629468">
    <property type="component" value="Unassembled WGS sequence"/>
</dbReference>
<gene>
    <name evidence="6" type="ORF">Agabi119p4_7593</name>
</gene>
<proteinExistence type="inferred from homology"/>
<accession>A0A8H7EZN9</accession>
<feature type="transmembrane region" description="Helical" evidence="4">
    <location>
        <begin position="62"/>
        <end position="86"/>
    </location>
</feature>
<dbReference type="InterPro" id="IPR027417">
    <property type="entry name" value="P-loop_NTPase"/>
</dbReference>
<name>A0A8H7EZN9_AGABI</name>
<dbReference type="Gene3D" id="3.40.50.300">
    <property type="entry name" value="P-loop containing nucleotide triphosphate hydrolases"/>
    <property type="match status" value="1"/>
</dbReference>
<dbReference type="InterPro" id="IPR003439">
    <property type="entry name" value="ABC_transporter-like_ATP-bd"/>
</dbReference>
<feature type="domain" description="ABC transporter" evidence="5">
    <location>
        <begin position="404"/>
        <end position="689"/>
    </location>
</feature>
<dbReference type="InterPro" id="IPR003593">
    <property type="entry name" value="AAA+_ATPase"/>
</dbReference>
<dbReference type="SMART" id="SM00382">
    <property type="entry name" value="AAA"/>
    <property type="match status" value="1"/>
</dbReference>
<dbReference type="GO" id="GO:0005524">
    <property type="term" value="F:ATP binding"/>
    <property type="evidence" value="ECO:0007669"/>
    <property type="project" value="UniProtKB-KW"/>
</dbReference>
<dbReference type="InterPro" id="IPR039421">
    <property type="entry name" value="Type_1_exporter"/>
</dbReference>
<evidence type="ECO:0000313" key="6">
    <source>
        <dbReference type="EMBL" id="KAF7768350.1"/>
    </source>
</evidence>
<keyword evidence="4" id="KW-0472">Membrane</keyword>
<feature type="transmembrane region" description="Helical" evidence="4">
    <location>
        <begin position="106"/>
        <end position="132"/>
    </location>
</feature>
<sequence length="697" mass="79035">MDDTQNISMLPTKKSRNWKTISEQYGVWEVLTMAEGHCERYRRLFDEIPESLPFLYRLLQDIYSLSPTMFFLLILSQLWMGCQGAVKMHFSSQVLRMIEQCLREGVSDYAAIIYLLLVRLAVSALAEFLSWYNEHLLQRLHRRITSHFQMRIIKAKLKHDLTRSKDPAEQSKVTASQAWDSFLGLLQFSSLILTVTSQFVLIIHLSRRDSGGPLFALICLLRPLISTLVGKDNVWNRVCLVRDTSKDHQRMEALSALTKPEYREDVISNNLHNFIVEEYQNANERLGDVSVKPVWSVFSIHKTPYLPTLLALVGDFPIVYCGLLTLLKPEATSFASIAILQEISARLGNYVTFLLNGTERFKKNLREIHEIYQFEAHCTSEPRVEEKTLCVKDTKVGTARGMQFKLRNVSFAYPGSQTAKDALRNINLTIGSGQFVVLVGSNGSGKSTLVKLLLRLYRPSNDLDRSKYPAPVNTSGELLMDDQPLSSYSETSLRQSMAVLSQDNTIYPGFSLGENIGLGFSPLISDDKTLQDAAKKAGAKEVLERMKEGANTVLDPLSKFYEFNIKQQDNLHPLKKALEELRRPIEVSGGEKQRIVAARTFMKFNSGNIRFLAVDEPSSALDAEAEEFLFDNLLKEREGKTIVFVTHRFGKLTKQADLIVCMKEGVIVESGTHTELMRNDGEYKKLYNIQASAFYTT</sequence>
<dbReference type="Pfam" id="PF00005">
    <property type="entry name" value="ABC_tran"/>
    <property type="match status" value="1"/>
</dbReference>
<dbReference type="SUPFAM" id="SSF52540">
    <property type="entry name" value="P-loop containing nucleoside triphosphate hydrolases"/>
    <property type="match status" value="1"/>
</dbReference>
<keyword evidence="1" id="KW-0547">Nucleotide-binding</keyword>
<dbReference type="PANTHER" id="PTHR24221">
    <property type="entry name" value="ATP-BINDING CASSETTE SUB-FAMILY B"/>
    <property type="match status" value="1"/>
</dbReference>
<dbReference type="PROSITE" id="PS50893">
    <property type="entry name" value="ABC_TRANSPORTER_2"/>
    <property type="match status" value="1"/>
</dbReference>